<keyword evidence="5 10" id="KW-0812">Transmembrane</keyword>
<dbReference type="InterPro" id="IPR023996">
    <property type="entry name" value="TonB-dep_OMP_SusC/RagA"/>
</dbReference>
<evidence type="ECO:0000256" key="8">
    <source>
        <dbReference type="ARBA" id="ARBA00023136"/>
    </source>
</evidence>
<reference evidence="13 14" key="1">
    <citation type="submission" date="2019-11" db="EMBL/GenBank/DDBJ databases">
        <authorList>
            <person name="Zheng R.K."/>
            <person name="Sun C.M."/>
        </authorList>
    </citation>
    <scope>NUCLEOTIDE SEQUENCE [LARGE SCALE GENOMIC DNA]</scope>
    <source>
        <strain evidence="13 14">WC007</strain>
    </source>
</reference>
<keyword evidence="4" id="KW-0410">Iron transport</keyword>
<dbReference type="GO" id="GO:0009279">
    <property type="term" value="C:cell outer membrane"/>
    <property type="evidence" value="ECO:0007669"/>
    <property type="project" value="UniProtKB-SubCell"/>
</dbReference>
<evidence type="ECO:0000256" key="6">
    <source>
        <dbReference type="ARBA" id="ARBA00023004"/>
    </source>
</evidence>
<keyword evidence="8 10" id="KW-0472">Membrane</keyword>
<dbReference type="InterPro" id="IPR037066">
    <property type="entry name" value="Plug_dom_sf"/>
</dbReference>
<dbReference type="GO" id="GO:0006826">
    <property type="term" value="P:iron ion transport"/>
    <property type="evidence" value="ECO:0007669"/>
    <property type="project" value="UniProtKB-KW"/>
</dbReference>
<sequence length="1119" mass="125059">MKKNDESTLLNSRSVKKLLLTMKLTFLLLLIGLMQVSASVYSQSTRFSFDLSDTKVVDVLKEIESKSEFRFFYQNEQIDVERKVNISVSDKTVEEILNELFNGYSIEYKIFSDKLILLGAEKAINNAVKDDLTSPQNTVSGTVTDEAGIPLPGVTVVVKGTTQGTVTNVDGYYSLPNVPAEATLQFSFVGMITQEVVVGNQSSINIQMETDAIGIEEVVAVGYSSKKVSELSSAVSVVKEKDLRGVTSSNLGTMLQGKVPGVRISNTTGRPGQDPQIVIRGVGSMGAGYSPLFVVDGIIGGTYNPEDIETITVLKDAAASGLYGSRAANGVVVITTKSGKKGKTVVRFNSSYGMSYHNDGNMSFMNAQELFDYHRTAATNSYSLLDNPSQSLEDFLEERIPSSYLDYQTNWQALLKRTGQINKHQVSVSGGDEKTTFYLSANYYKELGTMINMEYERMDMRANFKHKISEIFDLSFRVALGKSENPNEPQGGQEGLYMQYHMAMPFDRPYDDNGDPIDPYDPNVNWYGNSKSNYFYNREHYTDNTKRLNMSSDVQLDVKIADWVTFSTSNRVGVNGTDHTQVFDKYHFLAKSEGGIAFDNIGYTGSVLTSNKFNFKKQVNEHQFKGILGQEYSYSKYKYVSGEGMDLPYGLSAISATGSPKSVGGSQTEVGFKSYFAQFDYSFRSKYYLVASYRNDASSRFGKDNRWGSFYAIGTSWVVNQENFLKDKDWLDQLKLKLSYGSTGNANISDYLSLSSYSFNNSYAGNAAAIPARMANPDLTWEVAYTTNIGIEMSVLKRFQLALDFYNRDNKDLLQDVPLSAATGFSSQQRNIGEVRNRGLDFTLTSKNIQGEFEWITSLNMNFNRSKILKLNDGEDILDGNMRFSEGRALRYWYMKEWAGVDSETGQPLWVRWEDADGNKIDQSGGTNPTVPANITTTSNQNEASLLFIESPYPDFTGGIRNDFSYKGFSLSIFADFSHGNTIYSAIRGYLDSDGAYTWHNKMKMQSSWTRWEKPGDKATHPQLLYNGNNNSYTTSSRYIEDASYLRIQNITLGYDFNKKLAFFSNVRVQMSLDNLLTFTKFSGADPSMNMENPSNGQNSNTGGYAPTKKVMFGISFDL</sequence>
<organism evidence="13 14">
    <name type="scientific">Maribellus comscasis</name>
    <dbReference type="NCBI Taxonomy" id="2681766"/>
    <lineage>
        <taxon>Bacteria</taxon>
        <taxon>Pseudomonadati</taxon>
        <taxon>Bacteroidota</taxon>
        <taxon>Bacteroidia</taxon>
        <taxon>Marinilabiliales</taxon>
        <taxon>Prolixibacteraceae</taxon>
        <taxon>Maribellus</taxon>
    </lineage>
</organism>
<keyword evidence="4" id="KW-0406">Ion transport</keyword>
<keyword evidence="2 10" id="KW-0813">Transport</keyword>
<dbReference type="EMBL" id="CP046401">
    <property type="protein sequence ID" value="QGY43499.1"/>
    <property type="molecule type" value="Genomic_DNA"/>
</dbReference>
<keyword evidence="3 10" id="KW-1134">Transmembrane beta strand</keyword>
<dbReference type="SUPFAM" id="SSF56935">
    <property type="entry name" value="Porins"/>
    <property type="match status" value="1"/>
</dbReference>
<keyword evidence="6" id="KW-0408">Iron</keyword>
<evidence type="ECO:0000256" key="5">
    <source>
        <dbReference type="ARBA" id="ARBA00022692"/>
    </source>
</evidence>
<evidence type="ECO:0000256" key="10">
    <source>
        <dbReference type="PROSITE-ProRule" id="PRU01360"/>
    </source>
</evidence>
<dbReference type="NCBIfam" id="TIGR04057">
    <property type="entry name" value="SusC_RagA_signa"/>
    <property type="match status" value="1"/>
</dbReference>
<dbReference type="Pfam" id="PF13715">
    <property type="entry name" value="CarbopepD_reg_2"/>
    <property type="match status" value="1"/>
</dbReference>
<evidence type="ECO:0000259" key="12">
    <source>
        <dbReference type="SMART" id="SM00965"/>
    </source>
</evidence>
<dbReference type="FunFam" id="2.60.40.1120:FF:000003">
    <property type="entry name" value="Outer membrane protein Omp121"/>
    <property type="match status" value="1"/>
</dbReference>
<dbReference type="Gene3D" id="2.40.170.20">
    <property type="entry name" value="TonB-dependent receptor, beta-barrel domain"/>
    <property type="match status" value="1"/>
</dbReference>
<comment type="subcellular location">
    <subcellularLocation>
        <location evidence="1 10">Cell outer membrane</location>
        <topology evidence="1 10">Multi-pass membrane protein</topology>
    </subcellularLocation>
</comment>
<dbReference type="SMART" id="SM00965">
    <property type="entry name" value="STN"/>
    <property type="match status" value="1"/>
</dbReference>
<evidence type="ECO:0000313" key="14">
    <source>
        <dbReference type="Proteomes" id="UP000428260"/>
    </source>
</evidence>
<protein>
    <submittedName>
        <fullName evidence="13">SusC/RagA family TonB-linked outer membrane protein</fullName>
    </submittedName>
</protein>
<keyword evidence="9 10" id="KW-0998">Cell outer membrane</keyword>
<evidence type="ECO:0000256" key="2">
    <source>
        <dbReference type="ARBA" id="ARBA00022448"/>
    </source>
</evidence>
<dbReference type="InterPro" id="IPR023997">
    <property type="entry name" value="TonB-dep_OMP_SusC/RagA_CS"/>
</dbReference>
<dbReference type="InterPro" id="IPR039426">
    <property type="entry name" value="TonB-dep_rcpt-like"/>
</dbReference>
<keyword evidence="14" id="KW-1185">Reference proteome</keyword>
<gene>
    <name evidence="13" type="ORF">GM418_07450</name>
</gene>
<evidence type="ECO:0000256" key="4">
    <source>
        <dbReference type="ARBA" id="ARBA00022496"/>
    </source>
</evidence>
<evidence type="ECO:0000313" key="13">
    <source>
        <dbReference type="EMBL" id="QGY43499.1"/>
    </source>
</evidence>
<dbReference type="RefSeq" id="WP_158864688.1">
    <property type="nucleotide sequence ID" value="NZ_CP046401.1"/>
</dbReference>
<dbReference type="PROSITE" id="PS52016">
    <property type="entry name" value="TONB_DEPENDENT_REC_3"/>
    <property type="match status" value="1"/>
</dbReference>
<dbReference type="InterPro" id="IPR011662">
    <property type="entry name" value="Secretin/TonB_short_N"/>
</dbReference>
<proteinExistence type="inferred from homology"/>
<dbReference type="SUPFAM" id="SSF49464">
    <property type="entry name" value="Carboxypeptidase regulatory domain-like"/>
    <property type="match status" value="1"/>
</dbReference>
<dbReference type="Pfam" id="PF07715">
    <property type="entry name" value="Plug"/>
    <property type="match status" value="1"/>
</dbReference>
<dbReference type="InterPro" id="IPR036942">
    <property type="entry name" value="Beta-barrel_TonB_sf"/>
</dbReference>
<dbReference type="Gene3D" id="2.60.40.1120">
    <property type="entry name" value="Carboxypeptidase-like, regulatory domain"/>
    <property type="match status" value="1"/>
</dbReference>
<feature type="domain" description="Secretin/TonB short N-terminal" evidence="12">
    <location>
        <begin position="69"/>
        <end position="121"/>
    </location>
</feature>
<dbReference type="Gene3D" id="2.170.130.10">
    <property type="entry name" value="TonB-dependent receptor, plug domain"/>
    <property type="match status" value="1"/>
</dbReference>
<evidence type="ECO:0000256" key="1">
    <source>
        <dbReference type="ARBA" id="ARBA00004571"/>
    </source>
</evidence>
<dbReference type="AlphaFoldDB" id="A0A6I6JQQ5"/>
<keyword evidence="7 11" id="KW-0798">TonB box</keyword>
<evidence type="ECO:0000256" key="11">
    <source>
        <dbReference type="RuleBase" id="RU003357"/>
    </source>
</evidence>
<evidence type="ECO:0000256" key="9">
    <source>
        <dbReference type="ARBA" id="ARBA00023237"/>
    </source>
</evidence>
<accession>A0A6I6JQQ5</accession>
<dbReference type="Pfam" id="PF00593">
    <property type="entry name" value="TonB_dep_Rec_b-barrel"/>
    <property type="match status" value="1"/>
</dbReference>
<dbReference type="Pfam" id="PF07660">
    <property type="entry name" value="STN"/>
    <property type="match status" value="1"/>
</dbReference>
<comment type="similarity">
    <text evidence="10 11">Belongs to the TonB-dependent receptor family.</text>
</comment>
<name>A0A6I6JQQ5_9BACT</name>
<evidence type="ECO:0000256" key="7">
    <source>
        <dbReference type="ARBA" id="ARBA00023077"/>
    </source>
</evidence>
<dbReference type="Proteomes" id="UP000428260">
    <property type="component" value="Chromosome"/>
</dbReference>
<evidence type="ECO:0000256" key="3">
    <source>
        <dbReference type="ARBA" id="ARBA00022452"/>
    </source>
</evidence>
<dbReference type="KEGG" id="mcos:GM418_07450"/>
<dbReference type="InterPro" id="IPR012910">
    <property type="entry name" value="Plug_dom"/>
</dbReference>
<dbReference type="InterPro" id="IPR008969">
    <property type="entry name" value="CarboxyPept-like_regulatory"/>
</dbReference>
<dbReference type="InterPro" id="IPR000531">
    <property type="entry name" value="Beta-barrel_TonB"/>
</dbReference>
<dbReference type="NCBIfam" id="TIGR04056">
    <property type="entry name" value="OMP_RagA_SusC"/>
    <property type="match status" value="1"/>
</dbReference>